<dbReference type="PANTHER" id="PTHR15032">
    <property type="entry name" value="N-ACYL-PHOSPHATIDYLETHANOLAMINE-HYDROLYZING PHOSPHOLIPASE D"/>
    <property type="match status" value="1"/>
</dbReference>
<dbReference type="GO" id="GO:0070292">
    <property type="term" value="P:N-acylphosphatidylethanolamine metabolic process"/>
    <property type="evidence" value="ECO:0007669"/>
    <property type="project" value="TreeGrafter"/>
</dbReference>
<dbReference type="GO" id="GO:0070290">
    <property type="term" value="F:N-acylphosphatidylethanolamine-specific phospholipase D activity"/>
    <property type="evidence" value="ECO:0007669"/>
    <property type="project" value="InterPro"/>
</dbReference>
<protein>
    <recommendedName>
        <fullName evidence="3">Metallo-beta-lactamase domain-containing protein</fullName>
    </recommendedName>
</protein>
<dbReference type="AlphaFoldDB" id="A0A1E1K7V5"/>
<evidence type="ECO:0000313" key="4">
    <source>
        <dbReference type="EMBL" id="CZS94158.1"/>
    </source>
</evidence>
<feature type="compositionally biased region" description="Basic and acidic residues" evidence="2">
    <location>
        <begin position="245"/>
        <end position="260"/>
    </location>
</feature>
<evidence type="ECO:0000256" key="1">
    <source>
        <dbReference type="PIRSR" id="PIRSR038896-50"/>
    </source>
</evidence>
<dbReference type="InterPro" id="IPR001279">
    <property type="entry name" value="Metallo-B-lactamas"/>
</dbReference>
<feature type="binding site" evidence="1">
    <location>
        <position position="384"/>
    </location>
    <ligand>
        <name>an N-acyl-1,2-diacyl-sn-glycero-3-phosphoethanolamine</name>
        <dbReference type="ChEBI" id="CHEBI:62537"/>
    </ligand>
</feature>
<feature type="region of interest" description="Disordered" evidence="2">
    <location>
        <begin position="295"/>
        <end position="314"/>
    </location>
</feature>
<feature type="compositionally biased region" description="Low complexity" evidence="2">
    <location>
        <begin position="295"/>
        <end position="308"/>
    </location>
</feature>
<dbReference type="InterPro" id="IPR024884">
    <property type="entry name" value="NAPE-PLD"/>
</dbReference>
<feature type="domain" description="Metallo-beta-lactamase" evidence="3">
    <location>
        <begin position="121"/>
        <end position="407"/>
    </location>
</feature>
<name>A0A1E1K7V5_9HELO</name>
<gene>
    <name evidence="4" type="ORF">RAG0_04211</name>
</gene>
<feature type="region of interest" description="Disordered" evidence="2">
    <location>
        <begin position="1"/>
        <end position="33"/>
    </location>
</feature>
<evidence type="ECO:0000313" key="5">
    <source>
        <dbReference type="Proteomes" id="UP000178912"/>
    </source>
</evidence>
<dbReference type="GO" id="GO:0070291">
    <property type="term" value="P:N-acylethanolamine metabolic process"/>
    <property type="evidence" value="ECO:0007669"/>
    <property type="project" value="TreeGrafter"/>
</dbReference>
<dbReference type="Pfam" id="PF12706">
    <property type="entry name" value="Lactamase_B_2"/>
    <property type="match status" value="1"/>
</dbReference>
<sequence length="485" mass="53292">MSSTKSWSLRPKPKDSSSRPSHHTSTGGFRNPWPSASSPSIFSLLQSSFPLSVYPKLSQPHPSIHDIKVVTPDWGVSDLQRRNLERENCIVATTLGHAGVITELPLEGTRGKDGKRESFYVVFDPIFSSRAGPTSYTGPGRLRGKPCEVRDLPSCHAICISHNHYDHLDLPTIQALFTRFPKAKYFVPLGNKTWFLALGIAEEDVVELDWWEEKDCSVRDLGFSLVSEPESGSEDPDLDQDQESEGQRKREREGERETRIRFTCIPAQHNSGRSGLDQGQTLWCGWMVEQLLIPASPSSSSSSSAPQPSNTPKIQVKGTIYHAGDTGYRPSSSSTITCPIFPQINQLHGPLDIAYLPIWRGGSLGFISTMGLRLSHKDIPSTFHGSPADAIEIHREVGSRFSVGIHFGTFVGSENESLEAVLEFEDARSKAGLGRLSDVVKEDEKIGGEEERLKGRAGVLDIGGSIAVEIKARDANFDIGAEKES</sequence>
<dbReference type="Gene3D" id="3.60.15.10">
    <property type="entry name" value="Ribonuclease Z/Hydroxyacylglutathione hydrolase-like"/>
    <property type="match status" value="1"/>
</dbReference>
<feature type="binding site" evidence="1">
    <location>
        <position position="165"/>
    </location>
    <ligand>
        <name>an N-acyl-1,2-diacyl-sn-glycero-3-phosphoethanolamine</name>
        <dbReference type="ChEBI" id="CHEBI:62537"/>
    </ligand>
</feature>
<dbReference type="InterPro" id="IPR036866">
    <property type="entry name" value="RibonucZ/Hydroxyglut_hydro"/>
</dbReference>
<dbReference type="EMBL" id="FJUX01000017">
    <property type="protein sequence ID" value="CZS94158.1"/>
    <property type="molecule type" value="Genomic_DNA"/>
</dbReference>
<dbReference type="SUPFAM" id="SSF56281">
    <property type="entry name" value="Metallo-hydrolase/oxidoreductase"/>
    <property type="match status" value="1"/>
</dbReference>
<organism evidence="4 5">
    <name type="scientific">Rhynchosporium agropyri</name>
    <dbReference type="NCBI Taxonomy" id="914238"/>
    <lineage>
        <taxon>Eukaryota</taxon>
        <taxon>Fungi</taxon>
        <taxon>Dikarya</taxon>
        <taxon>Ascomycota</taxon>
        <taxon>Pezizomycotina</taxon>
        <taxon>Leotiomycetes</taxon>
        <taxon>Helotiales</taxon>
        <taxon>Ploettnerulaceae</taxon>
        <taxon>Rhynchosporium</taxon>
    </lineage>
</organism>
<feature type="region of interest" description="Disordered" evidence="2">
    <location>
        <begin position="227"/>
        <end position="263"/>
    </location>
</feature>
<accession>A0A1E1K7V5</accession>
<proteinExistence type="predicted"/>
<dbReference type="GO" id="GO:0008270">
    <property type="term" value="F:zinc ion binding"/>
    <property type="evidence" value="ECO:0007669"/>
    <property type="project" value="InterPro"/>
</dbReference>
<dbReference type="PANTHER" id="PTHR15032:SF27">
    <property type="entry name" value="N-ACYL-PHOSPHATIDYLETHANOLAMINE-HYDROLYZING PHOSPHOLIPASE D"/>
    <property type="match status" value="1"/>
</dbReference>
<evidence type="ECO:0000259" key="3">
    <source>
        <dbReference type="Pfam" id="PF12706"/>
    </source>
</evidence>
<keyword evidence="5" id="KW-1185">Reference proteome</keyword>
<evidence type="ECO:0000256" key="2">
    <source>
        <dbReference type="SAM" id="MobiDB-lite"/>
    </source>
</evidence>
<feature type="compositionally biased region" description="Acidic residues" evidence="2">
    <location>
        <begin position="231"/>
        <end position="244"/>
    </location>
</feature>
<dbReference type="OrthoDB" id="332863at2759"/>
<dbReference type="GO" id="GO:0005737">
    <property type="term" value="C:cytoplasm"/>
    <property type="evidence" value="ECO:0007669"/>
    <property type="project" value="TreeGrafter"/>
</dbReference>
<dbReference type="PIRSF" id="PIRSF038896">
    <property type="entry name" value="NAPE-PLD"/>
    <property type="match status" value="1"/>
</dbReference>
<dbReference type="Proteomes" id="UP000178912">
    <property type="component" value="Unassembled WGS sequence"/>
</dbReference>
<reference evidence="5" key="1">
    <citation type="submission" date="2016-03" db="EMBL/GenBank/DDBJ databases">
        <authorList>
            <person name="Guldener U."/>
        </authorList>
    </citation>
    <scope>NUCLEOTIDE SEQUENCE [LARGE SCALE GENOMIC DNA]</scope>
    <source>
        <strain evidence="5">04CH-RAC-A.6.1</strain>
    </source>
</reference>